<dbReference type="Proteomes" id="UP001056708">
    <property type="component" value="Chromosome"/>
</dbReference>
<dbReference type="PANTHER" id="PTHR44835">
    <property type="entry name" value="UDP-N-ACETYLGLUCOSAMINE--PEPTIDE N-ACETYLGLUCOSAMINYLTRANSFERASE SPINDLY-RELATED"/>
    <property type="match status" value="1"/>
</dbReference>
<evidence type="ECO:0000313" key="8">
    <source>
        <dbReference type="EMBL" id="USR89747.1"/>
    </source>
</evidence>
<dbReference type="EC" id="2.4.-.-" evidence="8"/>
<dbReference type="Pfam" id="PF13524">
    <property type="entry name" value="Glyco_trans_1_2"/>
    <property type="match status" value="1"/>
</dbReference>
<evidence type="ECO:0000259" key="6">
    <source>
        <dbReference type="Pfam" id="PF13524"/>
    </source>
</evidence>
<protein>
    <submittedName>
        <fullName evidence="8">Glycosyltransferase</fullName>
        <ecNumber evidence="8">2.4.-.-</ecNumber>
    </submittedName>
</protein>
<keyword evidence="3 8" id="KW-0808">Transferase</keyword>
<keyword evidence="5" id="KW-0802">TPR repeat</keyword>
<reference evidence="8" key="1">
    <citation type="submission" date="2022-06" db="EMBL/GenBank/DDBJ databases">
        <title>Genome sequence of Phormidium yuhuli AB48 isolated from an industrial photobioreactor environment.</title>
        <authorList>
            <person name="Qiu Y."/>
            <person name="Noonan A.J.C."/>
            <person name="Dofher K."/>
            <person name="Koch M."/>
            <person name="Kieft B."/>
            <person name="Lin X."/>
            <person name="Ziels R.M."/>
            <person name="Hallam S.J."/>
        </authorList>
    </citation>
    <scope>NUCLEOTIDE SEQUENCE</scope>
    <source>
        <strain evidence="8">AB48</strain>
    </source>
</reference>
<keyword evidence="9" id="KW-1185">Reference proteome</keyword>
<dbReference type="RefSeq" id="WP_252660864.1">
    <property type="nucleotide sequence ID" value="NZ_CP098611.1"/>
</dbReference>
<dbReference type="InterPro" id="IPR055259">
    <property type="entry name" value="YkvP/CgeB_Glyco_trans-like"/>
</dbReference>
<dbReference type="PANTHER" id="PTHR44835:SF1">
    <property type="entry name" value="PROTEIN O-GLCNAC TRANSFERASE"/>
    <property type="match status" value="1"/>
</dbReference>
<proteinExistence type="predicted"/>
<evidence type="ECO:0000256" key="3">
    <source>
        <dbReference type="ARBA" id="ARBA00022679"/>
    </source>
</evidence>
<dbReference type="Gene3D" id="3.40.50.2000">
    <property type="entry name" value="Glycogen Phosphorylase B"/>
    <property type="match status" value="1"/>
</dbReference>
<dbReference type="InterPro" id="IPR029489">
    <property type="entry name" value="OGT/SEC/SPY_C"/>
</dbReference>
<keyword evidence="4" id="KW-0677">Repeat</keyword>
<organism evidence="8 9">
    <name type="scientific">Phormidium yuhuli AB48</name>
    <dbReference type="NCBI Taxonomy" id="2940671"/>
    <lineage>
        <taxon>Bacteria</taxon>
        <taxon>Bacillati</taxon>
        <taxon>Cyanobacteriota</taxon>
        <taxon>Cyanophyceae</taxon>
        <taxon>Oscillatoriophycideae</taxon>
        <taxon>Oscillatoriales</taxon>
        <taxon>Oscillatoriaceae</taxon>
        <taxon>Phormidium</taxon>
        <taxon>Phormidium yuhuli</taxon>
    </lineage>
</organism>
<dbReference type="InterPro" id="IPR051939">
    <property type="entry name" value="Glycosyltr_41/O-GlcNAc_trsf"/>
</dbReference>
<dbReference type="Pfam" id="PF13844">
    <property type="entry name" value="Glyco_transf_41"/>
    <property type="match status" value="1"/>
</dbReference>
<gene>
    <name evidence="8" type="ORF">NEA10_12755</name>
</gene>
<keyword evidence="2 8" id="KW-0328">Glycosyltransferase</keyword>
<evidence type="ECO:0000256" key="1">
    <source>
        <dbReference type="ARBA" id="ARBA00004922"/>
    </source>
</evidence>
<feature type="domain" description="Spore protein YkvP/CgeB glycosyl transferase-like" evidence="6">
    <location>
        <begin position="200"/>
        <end position="306"/>
    </location>
</feature>
<evidence type="ECO:0000256" key="5">
    <source>
        <dbReference type="ARBA" id="ARBA00022803"/>
    </source>
</evidence>
<comment type="pathway">
    <text evidence="1">Protein modification; protein glycosylation.</text>
</comment>
<evidence type="ECO:0000259" key="7">
    <source>
        <dbReference type="Pfam" id="PF13844"/>
    </source>
</evidence>
<evidence type="ECO:0000256" key="2">
    <source>
        <dbReference type="ARBA" id="ARBA00022676"/>
    </source>
</evidence>
<sequence length="1098" mass="126131">MPYPAFNVLLFYQPPGSIHRPTIISEHEILCGAAFKTEYRFNRLKQLEAPLGTYDIAPLIAQIPAAQYPELVVVRADATRLNFPTNLNLLNCPKLLIVGDTQHLEAPLRTLTDYAVQEGFDFVMSDHKRQHLHFFREAGCKNVFWLPGFNIYPHPQPPCPHPEYPVSFVGQIGPLHPYRYHILDEMTAQGIPLETFSGSQEKAAEVYANSQINLNVSLNGDLNMRVFEVLSSGGFLLTDTLKPEAGLEALFEVGKHLDTYESKADLYQKIKYYLNHPDLTQQIAKAGSELFWQQHQPEQKVQQLLDHLQGRLLPNFYQADSDLRSQYVTSRDRGDRHQHLAFYEYIQEQHRQIPKLNLIIWGDCDPRWVADVVDLSRLQVYWVVPQPTSTISSQLLETCQLGDRIEYLTPSDIAQHPEFRELSTDNLSHQTILVVDIHHYKTGQLIPLLKSLLAHTLILTDAQNSVSPDLLESLNQELFKYYFFQVSVDPLAYRLNVITPFNPSFQSLLDIVSNYQKNPGDRQALHLIRQLRKAVTQQWLNLSYAELPNQIDGQLGDLHSVLLDSPLRQDTLNEDDRKFFQTLQKLFSPKTPENRLSQAFLAATLYGYPHQFSVAYHDLPFPGWLNEFLLAYVLSMPRIFQDPGDTDAYHIHLENWISYLHQNILSHPNSPSWQAVNEVFAERVNCTPLYFSQRSPLRLQKKRADLLEQILYQQRSPLSYTFPPRPPRPKIRLGVLANNYKANPQTYYNLACIKHLDRSQFEIYLYSLQISKETYEDYCWSYADEVVPLGHLSLLQRVHTIRSDDLDILLIGSNLVTRSSPLTFLCSYRLARHQLTNLSCLTTTGMRHIDAYIAGTLTANHPIDHSETLLTLEGSGLCFDLPQDPPELTIKIERSQWHLPENTTVFISTAHMRLLHPDVRQTWAQLLAETPNSILVLHPFGDDWRPHPELEMPFFRQMQQVLQQHQVPLKRFLLVKSLPSSSDLRYLLKQADIYLDSFPHSQASSLLHPLQVGLPIITLQTQPSPLAQGAALLHELGLPHLITQTPEAYRNLAQTLATNPDLRQQTQQQLQTQMATSPPFLNSQQFAQSLTHLYHKLL</sequence>
<dbReference type="GO" id="GO:0016757">
    <property type="term" value="F:glycosyltransferase activity"/>
    <property type="evidence" value="ECO:0007669"/>
    <property type="project" value="UniProtKB-KW"/>
</dbReference>
<feature type="domain" description="O-GlcNAc transferase C-terminal" evidence="7">
    <location>
        <begin position="887"/>
        <end position="1090"/>
    </location>
</feature>
<evidence type="ECO:0000256" key="4">
    <source>
        <dbReference type="ARBA" id="ARBA00022737"/>
    </source>
</evidence>
<dbReference type="EMBL" id="CP098611">
    <property type="protein sequence ID" value="USR89747.1"/>
    <property type="molecule type" value="Genomic_DNA"/>
</dbReference>
<evidence type="ECO:0000313" key="9">
    <source>
        <dbReference type="Proteomes" id="UP001056708"/>
    </source>
</evidence>
<accession>A0ABY5AKU1</accession>
<dbReference type="Gene3D" id="3.40.50.11380">
    <property type="match status" value="1"/>
</dbReference>
<name>A0ABY5AKU1_9CYAN</name>